<accession>A0A542BK78</accession>
<comment type="caution">
    <text evidence="1">The sequence shown here is derived from an EMBL/GenBank/DDBJ whole genome shotgun (WGS) entry which is preliminary data.</text>
</comment>
<reference evidence="1" key="1">
    <citation type="submission" date="2019-06" db="EMBL/GenBank/DDBJ databases">
        <authorList>
            <person name="Deangelis K."/>
            <person name="Huntemann M."/>
            <person name="Clum A."/>
            <person name="Pillay M."/>
            <person name="Palaniappan K."/>
            <person name="Varghese N."/>
            <person name="Mikhailova N."/>
            <person name="Stamatis D."/>
            <person name="Reddy T."/>
            <person name="Daum C."/>
            <person name="Shapiro N."/>
            <person name="Ivanova N."/>
            <person name="Kyrpides N."/>
            <person name="Woyke T."/>
        </authorList>
    </citation>
    <scope>NUCLEOTIDE SEQUENCE [LARGE SCALE GENOMIC DNA]</scope>
    <source>
        <strain evidence="1">128R</strain>
    </source>
</reference>
<gene>
    <name evidence="1" type="ORF">FHU10_0946</name>
</gene>
<organism evidence="1">
    <name type="scientific">Serratia fonticola</name>
    <dbReference type="NCBI Taxonomy" id="47917"/>
    <lineage>
        <taxon>Bacteria</taxon>
        <taxon>Pseudomonadati</taxon>
        <taxon>Pseudomonadota</taxon>
        <taxon>Gammaproteobacteria</taxon>
        <taxon>Enterobacterales</taxon>
        <taxon>Yersiniaceae</taxon>
        <taxon>Serratia</taxon>
    </lineage>
</organism>
<dbReference type="EMBL" id="VISQ01000001">
    <property type="protein sequence ID" value="TVZ68504.1"/>
    <property type="molecule type" value="Genomic_DNA"/>
</dbReference>
<sequence length="33" mass="3593">MINPDNDTNTALVIVADNSAIPQHCLQCQPLRS</sequence>
<dbReference type="AlphaFoldDB" id="A0A542BK78"/>
<name>A0A542BK78_SERFO</name>
<evidence type="ECO:0000313" key="1">
    <source>
        <dbReference type="EMBL" id="TVZ68504.1"/>
    </source>
</evidence>
<proteinExistence type="predicted"/>
<protein>
    <submittedName>
        <fullName evidence="1">Uncharacterized protein</fullName>
    </submittedName>
</protein>
<reference evidence="1" key="2">
    <citation type="submission" date="2019-08" db="EMBL/GenBank/DDBJ databases">
        <title>Investigation of anaerobic lignin degradation for improved lignocellulosic biofuels.</title>
        <authorList>
            <person name="Deangelis K.PhD."/>
        </authorList>
    </citation>
    <scope>NUCLEOTIDE SEQUENCE [LARGE SCALE GENOMIC DNA]</scope>
    <source>
        <strain evidence="1">128R</strain>
    </source>
</reference>